<dbReference type="RefSeq" id="WP_055111083.1">
    <property type="nucleotide sequence ID" value="NZ_CXWA01000006.1"/>
</dbReference>
<proteinExistence type="inferred from homology"/>
<dbReference type="Gene3D" id="3.30.70.1060">
    <property type="entry name" value="Dimeric alpha+beta barrel"/>
    <property type="match status" value="1"/>
</dbReference>
<dbReference type="InterPro" id="IPR011008">
    <property type="entry name" value="Dimeric_a/b-barrel"/>
</dbReference>
<evidence type="ECO:0000256" key="1">
    <source>
        <dbReference type="ARBA" id="ARBA00007689"/>
    </source>
</evidence>
<dbReference type="EMBL" id="CXWC01000011">
    <property type="protein sequence ID" value="CTQ72549.1"/>
    <property type="molecule type" value="Genomic_DNA"/>
</dbReference>
<evidence type="ECO:0000313" key="3">
    <source>
        <dbReference type="EMBL" id="CTQ72549.1"/>
    </source>
</evidence>
<keyword evidence="4" id="KW-1185">Reference proteome</keyword>
<evidence type="ECO:0000259" key="2">
    <source>
        <dbReference type="Pfam" id="PF03795"/>
    </source>
</evidence>
<feature type="domain" description="YCII-related" evidence="2">
    <location>
        <begin position="1"/>
        <end position="110"/>
    </location>
</feature>
<dbReference type="PANTHER" id="PTHR35174:SF3">
    <property type="entry name" value="BLL7171 PROTEIN"/>
    <property type="match status" value="1"/>
</dbReference>
<dbReference type="STRING" id="311410.LA5095_00137"/>
<dbReference type="InterPro" id="IPR005545">
    <property type="entry name" value="YCII"/>
</dbReference>
<comment type="similarity">
    <text evidence="1">Belongs to the YciI family.</text>
</comment>
<dbReference type="Pfam" id="PF03795">
    <property type="entry name" value="YCII"/>
    <property type="match status" value="1"/>
</dbReference>
<dbReference type="SUPFAM" id="SSF54909">
    <property type="entry name" value="Dimeric alpha+beta barrel"/>
    <property type="match status" value="1"/>
</dbReference>
<dbReference type="OrthoDB" id="9807535at2"/>
<dbReference type="Proteomes" id="UP000049983">
    <property type="component" value="Unassembled WGS sequence"/>
</dbReference>
<organism evidence="3 4">
    <name type="scientific">Roseibium album</name>
    <dbReference type="NCBI Taxonomy" id="311410"/>
    <lineage>
        <taxon>Bacteria</taxon>
        <taxon>Pseudomonadati</taxon>
        <taxon>Pseudomonadota</taxon>
        <taxon>Alphaproteobacteria</taxon>
        <taxon>Hyphomicrobiales</taxon>
        <taxon>Stappiaceae</taxon>
        <taxon>Roseibium</taxon>
    </lineage>
</organism>
<protein>
    <submittedName>
        <fullName evidence="3">YCII-related domain protein</fullName>
    </submittedName>
</protein>
<dbReference type="GeneID" id="97670626"/>
<reference evidence="4" key="1">
    <citation type="submission" date="2015-07" db="EMBL/GenBank/DDBJ databases">
        <authorList>
            <person name="Rodrigo-Torres Lidia"/>
            <person name="Arahal R.David."/>
        </authorList>
    </citation>
    <scope>NUCLEOTIDE SEQUENCE [LARGE SCALE GENOMIC DNA]</scope>
    <source>
        <strain evidence="4">CECT 5096</strain>
    </source>
</reference>
<sequence length="117" mass="12736">MRYTFLLYTDPADLSDMTPEDWQAEKEVYGAYIGALQKAGVFVDTDWLQPVHSATTLSLKGGTRQVQDGPFADTKETLGGYFVIDVPDLDAAMVWAQKCPAAKTGKVEIRASAMGGE</sequence>
<name>A0A0M6ZMW0_9HYPH</name>
<accession>A0A0M6ZMW0</accession>
<gene>
    <name evidence="3" type="ORF">LA5096_03278</name>
</gene>
<evidence type="ECO:0000313" key="4">
    <source>
        <dbReference type="Proteomes" id="UP000049983"/>
    </source>
</evidence>
<dbReference type="AlphaFoldDB" id="A0A0M6ZMW0"/>
<dbReference type="PANTHER" id="PTHR35174">
    <property type="entry name" value="BLL7171 PROTEIN-RELATED"/>
    <property type="match status" value="1"/>
</dbReference>